<reference evidence="19" key="1">
    <citation type="submission" date="2020-05" db="EMBL/GenBank/DDBJ databases">
        <title>Phylogenomic resolution of chytrid fungi.</title>
        <authorList>
            <person name="Stajich J.E."/>
            <person name="Amses K."/>
            <person name="Simmons R."/>
            <person name="Seto K."/>
            <person name="Myers J."/>
            <person name="Bonds A."/>
            <person name="Quandt C.A."/>
            <person name="Barry K."/>
            <person name="Liu P."/>
            <person name="Grigoriev I."/>
            <person name="Longcore J.E."/>
            <person name="James T.Y."/>
        </authorList>
    </citation>
    <scope>NUCLEOTIDE SEQUENCE</scope>
    <source>
        <strain evidence="19">PLAUS21</strain>
    </source>
</reference>
<dbReference type="Pfam" id="PF01433">
    <property type="entry name" value="Peptidase_M1"/>
    <property type="match status" value="1"/>
</dbReference>
<evidence type="ECO:0000313" key="20">
    <source>
        <dbReference type="Proteomes" id="UP001210925"/>
    </source>
</evidence>
<keyword evidence="9" id="KW-0735">Signal-anchor</keyword>
<feature type="binding site" evidence="15">
    <location>
        <position position="314"/>
    </location>
    <ligand>
        <name>Zn(2+)</name>
        <dbReference type="ChEBI" id="CHEBI:29105"/>
        <note>catalytic</note>
    </ligand>
</feature>
<dbReference type="InterPro" id="IPR045357">
    <property type="entry name" value="Aminopeptidase_N-like_N"/>
</dbReference>
<evidence type="ECO:0000256" key="1">
    <source>
        <dbReference type="ARBA" id="ARBA00004606"/>
    </source>
</evidence>
<dbReference type="AlphaFoldDB" id="A0AAD5UB99"/>
<evidence type="ECO:0000256" key="4">
    <source>
        <dbReference type="ARBA" id="ARBA00022670"/>
    </source>
</evidence>
<evidence type="ECO:0000256" key="12">
    <source>
        <dbReference type="ARBA" id="ARBA00023136"/>
    </source>
</evidence>
<comment type="caution">
    <text evidence="19">The sequence shown here is derived from an EMBL/GenBank/DDBJ whole genome shotgun (WGS) entry which is preliminary data.</text>
</comment>
<dbReference type="InterPro" id="IPR050344">
    <property type="entry name" value="Peptidase_M1_aminopeptidases"/>
</dbReference>
<dbReference type="SUPFAM" id="SSF55486">
    <property type="entry name" value="Metalloproteases ('zincins'), catalytic domain"/>
    <property type="match status" value="1"/>
</dbReference>
<evidence type="ECO:0000259" key="17">
    <source>
        <dbReference type="Pfam" id="PF01433"/>
    </source>
</evidence>
<keyword evidence="8 15" id="KW-0862">Zinc</keyword>
<dbReference type="InterPro" id="IPR042097">
    <property type="entry name" value="Aminopeptidase_N-like_N_sf"/>
</dbReference>
<keyword evidence="3" id="KW-0031">Aminopeptidase</keyword>
<evidence type="ECO:0000256" key="2">
    <source>
        <dbReference type="ARBA" id="ARBA00010136"/>
    </source>
</evidence>
<feature type="active site" description="Proton acceptor" evidence="14">
    <location>
        <position position="311"/>
    </location>
</feature>
<evidence type="ECO:0000256" key="9">
    <source>
        <dbReference type="ARBA" id="ARBA00022968"/>
    </source>
</evidence>
<evidence type="ECO:0000256" key="14">
    <source>
        <dbReference type="PIRSR" id="PIRSR634016-1"/>
    </source>
</evidence>
<evidence type="ECO:0000259" key="18">
    <source>
        <dbReference type="Pfam" id="PF17900"/>
    </source>
</evidence>
<keyword evidence="12" id="KW-0472">Membrane</keyword>
<feature type="domain" description="Aminopeptidase N-like N-terminal" evidence="18">
    <location>
        <begin position="22"/>
        <end position="203"/>
    </location>
</feature>
<keyword evidence="5" id="KW-0812">Transmembrane</keyword>
<dbReference type="InterPro" id="IPR014782">
    <property type="entry name" value="Peptidase_M1_dom"/>
</dbReference>
<keyword evidence="20" id="KW-1185">Reference proteome</keyword>
<evidence type="ECO:0000313" key="19">
    <source>
        <dbReference type="EMBL" id="KAJ3253420.1"/>
    </source>
</evidence>
<dbReference type="GO" id="GO:0070006">
    <property type="term" value="F:metalloaminopeptidase activity"/>
    <property type="evidence" value="ECO:0007669"/>
    <property type="project" value="TreeGrafter"/>
</dbReference>
<keyword evidence="10" id="KW-1133">Transmembrane helix</keyword>
<dbReference type="GO" id="GO:0008270">
    <property type="term" value="F:zinc ion binding"/>
    <property type="evidence" value="ECO:0007669"/>
    <property type="project" value="InterPro"/>
</dbReference>
<dbReference type="CDD" id="cd09601">
    <property type="entry name" value="M1_APN-Q_like"/>
    <property type="match status" value="1"/>
</dbReference>
<feature type="binding site" evidence="15">
    <location>
        <position position="333"/>
    </location>
    <ligand>
        <name>Zn(2+)</name>
        <dbReference type="ChEBI" id="CHEBI:29105"/>
        <note>catalytic</note>
    </ligand>
</feature>
<evidence type="ECO:0000256" key="5">
    <source>
        <dbReference type="ARBA" id="ARBA00022692"/>
    </source>
</evidence>
<dbReference type="InterPro" id="IPR034016">
    <property type="entry name" value="M1_APN-typ"/>
</dbReference>
<evidence type="ECO:0000256" key="3">
    <source>
        <dbReference type="ARBA" id="ARBA00022438"/>
    </source>
</evidence>
<evidence type="ECO:0000256" key="8">
    <source>
        <dbReference type="ARBA" id="ARBA00022833"/>
    </source>
</evidence>
<accession>A0AAD5UB99</accession>
<evidence type="ECO:0000256" key="7">
    <source>
        <dbReference type="ARBA" id="ARBA00022801"/>
    </source>
</evidence>
<comment type="cofactor">
    <cofactor evidence="15">
        <name>Zn(2+)</name>
        <dbReference type="ChEBI" id="CHEBI:29105"/>
    </cofactor>
    <text evidence="15">Binds 1 zinc ion per subunit.</text>
</comment>
<keyword evidence="4" id="KW-0645">Protease</keyword>
<dbReference type="PANTHER" id="PTHR11533:SF299">
    <property type="entry name" value="AMINOPEPTIDASE"/>
    <property type="match status" value="1"/>
</dbReference>
<keyword evidence="7" id="KW-0378">Hydrolase</keyword>
<dbReference type="GO" id="GO:0016020">
    <property type="term" value="C:membrane"/>
    <property type="evidence" value="ECO:0007669"/>
    <property type="project" value="UniProtKB-SubCell"/>
</dbReference>
<dbReference type="FunFam" id="1.10.390.10:FF:000006">
    <property type="entry name" value="Puromycin-sensitive aminopeptidase"/>
    <property type="match status" value="1"/>
</dbReference>
<dbReference type="GO" id="GO:0006508">
    <property type="term" value="P:proteolysis"/>
    <property type="evidence" value="ECO:0007669"/>
    <property type="project" value="UniProtKB-KW"/>
</dbReference>
<dbReference type="Gene3D" id="2.60.40.1730">
    <property type="entry name" value="tricorn interacting facor f3 domain"/>
    <property type="match status" value="1"/>
</dbReference>
<gene>
    <name evidence="19" type="ORF">HK103_000689</name>
</gene>
<dbReference type="PANTHER" id="PTHR11533">
    <property type="entry name" value="PROTEASE M1 ZINC METALLOPROTEASE"/>
    <property type="match status" value="1"/>
</dbReference>
<name>A0AAD5UB99_9FUNG</name>
<dbReference type="PRINTS" id="PR00756">
    <property type="entry name" value="ALADIPTASE"/>
</dbReference>
<evidence type="ECO:0000256" key="6">
    <source>
        <dbReference type="ARBA" id="ARBA00022723"/>
    </source>
</evidence>
<dbReference type="GO" id="GO:0042277">
    <property type="term" value="F:peptide binding"/>
    <property type="evidence" value="ECO:0007669"/>
    <property type="project" value="TreeGrafter"/>
</dbReference>
<dbReference type="EMBL" id="JADGKB010000110">
    <property type="protein sequence ID" value="KAJ3253420.1"/>
    <property type="molecule type" value="Genomic_DNA"/>
</dbReference>
<dbReference type="InterPro" id="IPR001930">
    <property type="entry name" value="Peptidase_M1"/>
</dbReference>
<keyword evidence="6 15" id="KW-0479">Metal-binding</keyword>
<keyword evidence="13" id="KW-0325">Glycoprotein</keyword>
<dbReference type="Pfam" id="PF17900">
    <property type="entry name" value="Peptidase_M1_N"/>
    <property type="match status" value="1"/>
</dbReference>
<evidence type="ECO:0000256" key="10">
    <source>
        <dbReference type="ARBA" id="ARBA00022989"/>
    </source>
</evidence>
<dbReference type="InterPro" id="IPR027268">
    <property type="entry name" value="Peptidase_M4/M1_CTD_sf"/>
</dbReference>
<comment type="subcellular location">
    <subcellularLocation>
        <location evidence="1">Membrane</location>
        <topology evidence="1">Single-pass type II membrane protein</topology>
    </subcellularLocation>
</comment>
<evidence type="ECO:0000256" key="15">
    <source>
        <dbReference type="PIRSR" id="PIRSR634016-3"/>
    </source>
</evidence>
<dbReference type="GO" id="GO:0043171">
    <property type="term" value="P:peptide catabolic process"/>
    <property type="evidence" value="ECO:0007669"/>
    <property type="project" value="TreeGrafter"/>
</dbReference>
<evidence type="ECO:0000256" key="11">
    <source>
        <dbReference type="ARBA" id="ARBA00023049"/>
    </source>
</evidence>
<evidence type="ECO:0000256" key="13">
    <source>
        <dbReference type="ARBA" id="ARBA00023180"/>
    </source>
</evidence>
<dbReference type="Proteomes" id="UP001210925">
    <property type="component" value="Unassembled WGS sequence"/>
</dbReference>
<sequence>MTDILVAKDKWDDIRLPTWVSPSHYALDMETNLKDFTFEGKVHITIDVKKKTKFIVIHQALKSIEFIDLVSADGSLVKYSHIVHKPEYEYSIIYFKKKISKGQYLLSLGFTGELATNMAGYYLSTYKINSVEHFLATTQFEPTKARYAFPSFDEPDKKAVFDITMTTSTQYHAISNMPVKDIIHAGEYQTFVFESTVKMSTYLVAFIVSEFESISSQTNNGVKISVYTAPGQTKLGEYALKVGVPILEYYQKVYGIDFPLPKLDMVAVPDFSAGAMENWGLVTYRDTALLYDPKTSTPANKQRVATVIAHELAHQWFGNLVTMKWWNDLWLNEGFAEFMEYKAVQAAEPTWNMTDQFIPLDLVRALRADESLFTHSIALPVKDPAEISNIFDDISYGKGSSILRMLEAWMDEKYGKEVFFGKLHNYLLEHAYSNAETEQLWEALRTDQDIGSFMSTW</sequence>
<dbReference type="GO" id="GO:0005615">
    <property type="term" value="C:extracellular space"/>
    <property type="evidence" value="ECO:0007669"/>
    <property type="project" value="TreeGrafter"/>
</dbReference>
<proteinExistence type="inferred from homology"/>
<comment type="similarity">
    <text evidence="2">Belongs to the peptidase M1 family.</text>
</comment>
<dbReference type="FunFam" id="2.60.40.1730:FF:000001">
    <property type="entry name" value="Leucyl-cystinyl aminopeptidase"/>
    <property type="match status" value="1"/>
</dbReference>
<dbReference type="GO" id="GO:0005737">
    <property type="term" value="C:cytoplasm"/>
    <property type="evidence" value="ECO:0007669"/>
    <property type="project" value="TreeGrafter"/>
</dbReference>
<feature type="domain" description="Peptidase M1 membrane alanine aminopeptidase" evidence="17">
    <location>
        <begin position="238"/>
        <end position="457"/>
    </location>
</feature>
<dbReference type="SUPFAM" id="SSF63737">
    <property type="entry name" value="Leukotriene A4 hydrolase N-terminal domain"/>
    <property type="match status" value="1"/>
</dbReference>
<evidence type="ECO:0000256" key="16">
    <source>
        <dbReference type="PIRSR" id="PIRSR634016-4"/>
    </source>
</evidence>
<protein>
    <submittedName>
        <fullName evidence="19">Uncharacterized protein</fullName>
    </submittedName>
</protein>
<keyword evidence="11" id="KW-0482">Metalloprotease</keyword>
<organism evidence="19 20">
    <name type="scientific">Boothiomyces macroporosus</name>
    <dbReference type="NCBI Taxonomy" id="261099"/>
    <lineage>
        <taxon>Eukaryota</taxon>
        <taxon>Fungi</taxon>
        <taxon>Fungi incertae sedis</taxon>
        <taxon>Chytridiomycota</taxon>
        <taxon>Chytridiomycota incertae sedis</taxon>
        <taxon>Chytridiomycetes</taxon>
        <taxon>Rhizophydiales</taxon>
        <taxon>Terramycetaceae</taxon>
        <taxon>Boothiomyces</taxon>
    </lineage>
</organism>
<dbReference type="Gene3D" id="1.10.390.10">
    <property type="entry name" value="Neutral Protease Domain 2"/>
    <property type="match status" value="1"/>
</dbReference>
<feature type="site" description="Transition state stabilizer" evidence="16">
    <location>
        <position position="396"/>
    </location>
</feature>
<feature type="binding site" evidence="15">
    <location>
        <position position="310"/>
    </location>
    <ligand>
        <name>Zn(2+)</name>
        <dbReference type="ChEBI" id="CHEBI:29105"/>
        <note>catalytic</note>
    </ligand>
</feature>